<gene>
    <name evidence="5" type="ORF">BDV95DRAFT_160517</name>
</gene>
<feature type="region of interest" description="Disordered" evidence="2">
    <location>
        <begin position="51"/>
        <end position="168"/>
    </location>
</feature>
<proteinExistence type="predicted"/>
<protein>
    <submittedName>
        <fullName evidence="5">WSC domain-containing protein</fullName>
    </submittedName>
</protein>
<dbReference type="Pfam" id="PF01822">
    <property type="entry name" value="WSC"/>
    <property type="match status" value="1"/>
</dbReference>
<sequence>MKVASVSTLALLGPLSVSAALIRRHAMPQDAATPTDEGFVILTASSAISFLDPTGDVPPPTDAAAPDAAEDDAPTDAPLVPTDAPPVPTEARMAIVQRDPSPPRDAATHTTKNEALTTDSATSDLVPRADPTSADSATPTDAPPVITDDVPTADSSNSTTVDGPEDVPYPDYEYIGCYSDDVAARTLHNGDPDDNEFIFKESDDMTVPACITYCAENSEVYAGLEFGRECFCGNSLQDTERERGKCHTPCAGASSQTCGGDSLLSVYKSTLAA</sequence>
<dbReference type="PANTHER" id="PTHR45964:SF5">
    <property type="entry name" value="WSCD FAMILY MEMBER CG9164"/>
    <property type="match status" value="1"/>
</dbReference>
<dbReference type="InterPro" id="IPR002889">
    <property type="entry name" value="WSC_carb-bd"/>
</dbReference>
<dbReference type="PANTHER" id="PTHR45964">
    <property type="entry name" value="WSCD FAMILY MEMBER CG9164"/>
    <property type="match status" value="1"/>
</dbReference>
<evidence type="ECO:0000256" key="3">
    <source>
        <dbReference type="SAM" id="SignalP"/>
    </source>
</evidence>
<keyword evidence="6" id="KW-1185">Reference proteome</keyword>
<feature type="signal peptide" evidence="3">
    <location>
        <begin position="1"/>
        <end position="19"/>
    </location>
</feature>
<dbReference type="PROSITE" id="PS51212">
    <property type="entry name" value="WSC"/>
    <property type="match status" value="1"/>
</dbReference>
<evidence type="ECO:0000313" key="6">
    <source>
        <dbReference type="Proteomes" id="UP000481861"/>
    </source>
</evidence>
<feature type="domain" description="WSC" evidence="4">
    <location>
        <begin position="171"/>
        <end position="270"/>
    </location>
</feature>
<keyword evidence="1" id="KW-0677">Repeat</keyword>
<keyword evidence="3" id="KW-0732">Signal</keyword>
<dbReference type="InterPro" id="IPR051589">
    <property type="entry name" value="Sialate-O-sulfotransferase"/>
</dbReference>
<name>A0A7C8MFM0_9PLEO</name>
<dbReference type="SMART" id="SM00321">
    <property type="entry name" value="WSC"/>
    <property type="match status" value="1"/>
</dbReference>
<comment type="caution">
    <text evidence="5">The sequence shown here is derived from an EMBL/GenBank/DDBJ whole genome shotgun (WGS) entry which is preliminary data.</text>
</comment>
<reference evidence="5 6" key="1">
    <citation type="submission" date="2020-01" db="EMBL/GenBank/DDBJ databases">
        <authorList>
            <consortium name="DOE Joint Genome Institute"/>
            <person name="Haridas S."/>
            <person name="Albert R."/>
            <person name="Binder M."/>
            <person name="Bloem J."/>
            <person name="Labutti K."/>
            <person name="Salamov A."/>
            <person name="Andreopoulos B."/>
            <person name="Baker S.E."/>
            <person name="Barry K."/>
            <person name="Bills G."/>
            <person name="Bluhm B.H."/>
            <person name="Cannon C."/>
            <person name="Castanera R."/>
            <person name="Culley D.E."/>
            <person name="Daum C."/>
            <person name="Ezra D."/>
            <person name="Gonzalez J.B."/>
            <person name="Henrissat B."/>
            <person name="Kuo A."/>
            <person name="Liang C."/>
            <person name="Lipzen A."/>
            <person name="Lutzoni F."/>
            <person name="Magnuson J."/>
            <person name="Mondo S."/>
            <person name="Nolan M."/>
            <person name="Ohm R."/>
            <person name="Pangilinan J."/>
            <person name="Park H.-J.H."/>
            <person name="Ramirez L."/>
            <person name="Alfaro M."/>
            <person name="Sun H."/>
            <person name="Tritt A."/>
            <person name="Yoshinaga Y."/>
            <person name="Zwiers L.-H.L."/>
            <person name="Turgeon B.G."/>
            <person name="Goodwin S.B."/>
            <person name="Spatafora J.W."/>
            <person name="Crous P.W."/>
            <person name="Grigoriev I.V."/>
        </authorList>
    </citation>
    <scope>NUCLEOTIDE SEQUENCE [LARGE SCALE GENOMIC DNA]</scope>
    <source>
        <strain evidence="5 6">CBS 611.86</strain>
    </source>
</reference>
<dbReference type="OrthoDB" id="2019572at2759"/>
<dbReference type="EMBL" id="JAADJZ010000020">
    <property type="protein sequence ID" value="KAF2868224.1"/>
    <property type="molecule type" value="Genomic_DNA"/>
</dbReference>
<evidence type="ECO:0000256" key="1">
    <source>
        <dbReference type="ARBA" id="ARBA00022737"/>
    </source>
</evidence>
<feature type="compositionally biased region" description="Polar residues" evidence="2">
    <location>
        <begin position="108"/>
        <end position="123"/>
    </location>
</feature>
<evidence type="ECO:0000259" key="4">
    <source>
        <dbReference type="PROSITE" id="PS51212"/>
    </source>
</evidence>
<organism evidence="5 6">
    <name type="scientific">Massariosphaeria phaeospora</name>
    <dbReference type="NCBI Taxonomy" id="100035"/>
    <lineage>
        <taxon>Eukaryota</taxon>
        <taxon>Fungi</taxon>
        <taxon>Dikarya</taxon>
        <taxon>Ascomycota</taxon>
        <taxon>Pezizomycotina</taxon>
        <taxon>Dothideomycetes</taxon>
        <taxon>Pleosporomycetidae</taxon>
        <taxon>Pleosporales</taxon>
        <taxon>Pleosporales incertae sedis</taxon>
        <taxon>Massariosphaeria</taxon>
    </lineage>
</organism>
<accession>A0A7C8MFM0</accession>
<dbReference type="AlphaFoldDB" id="A0A7C8MFM0"/>
<dbReference type="Proteomes" id="UP000481861">
    <property type="component" value="Unassembled WGS sequence"/>
</dbReference>
<evidence type="ECO:0000256" key="2">
    <source>
        <dbReference type="SAM" id="MobiDB-lite"/>
    </source>
</evidence>
<feature type="chain" id="PRO_5028971011" evidence="3">
    <location>
        <begin position="20"/>
        <end position="273"/>
    </location>
</feature>
<evidence type="ECO:0000313" key="5">
    <source>
        <dbReference type="EMBL" id="KAF2868224.1"/>
    </source>
</evidence>